<name>A0AAD1TZT8_EUPCR</name>
<dbReference type="Proteomes" id="UP001295684">
    <property type="component" value="Unassembled WGS sequence"/>
</dbReference>
<dbReference type="EMBL" id="CAMPGE010000697">
    <property type="protein sequence ID" value="CAI2359451.1"/>
    <property type="molecule type" value="Genomic_DNA"/>
</dbReference>
<comment type="caution">
    <text evidence="2">The sequence shown here is derived from an EMBL/GenBank/DDBJ whole genome shotgun (WGS) entry which is preliminary data.</text>
</comment>
<dbReference type="AlphaFoldDB" id="A0AAD1TZT8"/>
<feature type="region of interest" description="Disordered" evidence="1">
    <location>
        <begin position="55"/>
        <end position="77"/>
    </location>
</feature>
<protein>
    <submittedName>
        <fullName evidence="2">Uncharacterized protein</fullName>
    </submittedName>
</protein>
<keyword evidence="3" id="KW-1185">Reference proteome</keyword>
<feature type="compositionally biased region" description="Low complexity" evidence="1">
    <location>
        <begin position="113"/>
        <end position="130"/>
    </location>
</feature>
<organism evidence="2 3">
    <name type="scientific">Euplotes crassus</name>
    <dbReference type="NCBI Taxonomy" id="5936"/>
    <lineage>
        <taxon>Eukaryota</taxon>
        <taxon>Sar</taxon>
        <taxon>Alveolata</taxon>
        <taxon>Ciliophora</taxon>
        <taxon>Intramacronucleata</taxon>
        <taxon>Spirotrichea</taxon>
        <taxon>Hypotrichia</taxon>
        <taxon>Euplotida</taxon>
        <taxon>Euplotidae</taxon>
        <taxon>Moneuplotes</taxon>
    </lineage>
</organism>
<reference evidence="2" key="1">
    <citation type="submission" date="2023-07" db="EMBL/GenBank/DDBJ databases">
        <authorList>
            <consortium name="AG Swart"/>
            <person name="Singh M."/>
            <person name="Singh A."/>
            <person name="Seah K."/>
            <person name="Emmerich C."/>
        </authorList>
    </citation>
    <scope>NUCLEOTIDE SEQUENCE</scope>
    <source>
        <strain evidence="2">DP1</strain>
    </source>
</reference>
<evidence type="ECO:0000313" key="2">
    <source>
        <dbReference type="EMBL" id="CAI2359451.1"/>
    </source>
</evidence>
<sequence length="227" mass="25608">MYPCCKMQTERSSSEIYSNGCKNGKHIFKDLRSVSQDYNLFMKHYEQFKEPCINPHILKNNPPSPPISSEQKEETKDQINKLETKSLTSLVKHYISEKLNKSESEHASEITETDSLPDLTDDLTPLNTPNSTFKTCKTPKISLKAGPKPELKVIHEQISVDSSFSKNSKDSVGGSKAKLTEGYRAYERRFLKEEGTSGNRGRRFVPGWPLYCAEERAGVGKEGRNGV</sequence>
<feature type="region of interest" description="Disordered" evidence="1">
    <location>
        <begin position="101"/>
        <end position="131"/>
    </location>
</feature>
<evidence type="ECO:0000256" key="1">
    <source>
        <dbReference type="SAM" id="MobiDB-lite"/>
    </source>
</evidence>
<gene>
    <name evidence="2" type="ORF">ECRASSUSDP1_LOCUS742</name>
</gene>
<accession>A0AAD1TZT8</accession>
<proteinExistence type="predicted"/>
<evidence type="ECO:0000313" key="3">
    <source>
        <dbReference type="Proteomes" id="UP001295684"/>
    </source>
</evidence>